<organism evidence="2 3">
    <name type="scientific">Nitzschia inconspicua</name>
    <dbReference type="NCBI Taxonomy" id="303405"/>
    <lineage>
        <taxon>Eukaryota</taxon>
        <taxon>Sar</taxon>
        <taxon>Stramenopiles</taxon>
        <taxon>Ochrophyta</taxon>
        <taxon>Bacillariophyta</taxon>
        <taxon>Bacillariophyceae</taxon>
        <taxon>Bacillariophycidae</taxon>
        <taxon>Bacillariales</taxon>
        <taxon>Bacillariaceae</taxon>
        <taxon>Nitzschia</taxon>
    </lineage>
</organism>
<dbReference type="AlphaFoldDB" id="A0A9K3K6T4"/>
<dbReference type="EMBL" id="JAGRRH010000062">
    <property type="protein sequence ID" value="KAG7338194.1"/>
    <property type="molecule type" value="Genomic_DNA"/>
</dbReference>
<protein>
    <submittedName>
        <fullName evidence="2">Uncharacterized protein</fullName>
    </submittedName>
</protein>
<proteinExistence type="predicted"/>
<name>A0A9K3K6T4_9STRA</name>
<evidence type="ECO:0000256" key="1">
    <source>
        <dbReference type="SAM" id="MobiDB-lite"/>
    </source>
</evidence>
<gene>
    <name evidence="2" type="ORF">IV203_002599</name>
</gene>
<accession>A0A9K3K6T4</accession>
<reference evidence="2" key="1">
    <citation type="journal article" date="2021" name="Sci. Rep.">
        <title>Diploid genomic architecture of Nitzschia inconspicua, an elite biomass production diatom.</title>
        <authorList>
            <person name="Oliver A."/>
            <person name="Podell S."/>
            <person name="Pinowska A."/>
            <person name="Traller J.C."/>
            <person name="Smith S.R."/>
            <person name="McClure R."/>
            <person name="Beliaev A."/>
            <person name="Bohutskyi P."/>
            <person name="Hill E.A."/>
            <person name="Rabines A."/>
            <person name="Zheng H."/>
            <person name="Allen L.Z."/>
            <person name="Kuo A."/>
            <person name="Grigoriev I.V."/>
            <person name="Allen A.E."/>
            <person name="Hazlebeck D."/>
            <person name="Allen E.E."/>
        </authorList>
    </citation>
    <scope>NUCLEOTIDE SEQUENCE</scope>
    <source>
        <strain evidence="2">Hildebrandi</strain>
    </source>
</reference>
<feature type="compositionally biased region" description="Polar residues" evidence="1">
    <location>
        <begin position="16"/>
        <end position="28"/>
    </location>
</feature>
<evidence type="ECO:0000313" key="2">
    <source>
        <dbReference type="EMBL" id="KAG7338194.1"/>
    </source>
</evidence>
<feature type="region of interest" description="Disordered" evidence="1">
    <location>
        <begin position="1"/>
        <end position="28"/>
    </location>
</feature>
<dbReference type="Proteomes" id="UP000693970">
    <property type="component" value="Unassembled WGS sequence"/>
</dbReference>
<reference evidence="2" key="2">
    <citation type="submission" date="2021-04" db="EMBL/GenBank/DDBJ databases">
        <authorList>
            <person name="Podell S."/>
        </authorList>
    </citation>
    <scope>NUCLEOTIDE SEQUENCE</scope>
    <source>
        <strain evidence="2">Hildebrandi</strain>
    </source>
</reference>
<comment type="caution">
    <text evidence="2">The sequence shown here is derived from an EMBL/GenBank/DDBJ whole genome shotgun (WGS) entry which is preliminary data.</text>
</comment>
<sequence length="114" mass="12549">MATVNTPSAAIPATPTMDSPSVEKQSSPMVEKLEHVPRRSRTPSTSSCSSVLFQFEIPGSKPNTKSPLDQDDDVAWMDDFLCPTQRQRATFVFVWDTPSSTAVVVPSVSFQMNR</sequence>
<evidence type="ECO:0000313" key="3">
    <source>
        <dbReference type="Proteomes" id="UP000693970"/>
    </source>
</evidence>
<keyword evidence="3" id="KW-1185">Reference proteome</keyword>